<dbReference type="EMBL" id="QNGE01000782">
    <property type="protein sequence ID" value="KAA3679296.1"/>
    <property type="molecule type" value="Genomic_DNA"/>
</dbReference>
<evidence type="ECO:0000313" key="7">
    <source>
        <dbReference type="Proteomes" id="UP000324629"/>
    </source>
</evidence>
<name>A0A5J4NUL1_9TREM</name>
<sequence length="291" mass="31629">MDKSMLFSLNRKGVSKQVLTAENISSTIDPQCQKVCQDITDSFVTLANEPSLACFRIQEHVRKCTPTLLDERAKVLQLQCDLQGRCFDLDYAVSALKATSRATPHLSRLNELLKSSLFTKLQLDYANRHRSDFELGVDVANTLVSDPPRPPLPSATAAAREPSHSNLARRTDEPITVQQPAPTDPDTPLAVSSTVSCQPTHKNAAYSPPFRKLANSMSVAATEVRHRAVNLGRRALFTRSAEVTSTSTTLTSSGPSTTEAIAGLNMSGRPSSNLDGRSETSVEVEEGSELF</sequence>
<evidence type="ECO:0000256" key="1">
    <source>
        <dbReference type="ARBA" id="ARBA00004656"/>
    </source>
</evidence>
<feature type="region of interest" description="Disordered" evidence="5">
    <location>
        <begin position="264"/>
        <end position="291"/>
    </location>
</feature>
<comment type="similarity">
    <text evidence="2">Belongs to the BORCS8 family.</text>
</comment>
<dbReference type="InterPro" id="IPR019320">
    <property type="entry name" value="BORCS8"/>
</dbReference>
<evidence type="ECO:0000256" key="5">
    <source>
        <dbReference type="SAM" id="MobiDB-lite"/>
    </source>
</evidence>
<evidence type="ECO:0000256" key="2">
    <source>
        <dbReference type="ARBA" id="ARBA00010463"/>
    </source>
</evidence>
<proteinExistence type="inferred from homology"/>
<evidence type="ECO:0008006" key="8">
    <source>
        <dbReference type="Google" id="ProtNLM"/>
    </source>
</evidence>
<evidence type="ECO:0000256" key="4">
    <source>
        <dbReference type="ARBA" id="ARBA00023228"/>
    </source>
</evidence>
<dbReference type="AlphaFoldDB" id="A0A5J4NUL1"/>
<protein>
    <recommendedName>
        <fullName evidence="8">Protein MEF2BNB</fullName>
    </recommendedName>
</protein>
<organism evidence="6 7">
    <name type="scientific">Paragonimus westermani</name>
    <dbReference type="NCBI Taxonomy" id="34504"/>
    <lineage>
        <taxon>Eukaryota</taxon>
        <taxon>Metazoa</taxon>
        <taxon>Spiralia</taxon>
        <taxon>Lophotrochozoa</taxon>
        <taxon>Platyhelminthes</taxon>
        <taxon>Trematoda</taxon>
        <taxon>Digenea</taxon>
        <taxon>Plagiorchiida</taxon>
        <taxon>Troglotremata</taxon>
        <taxon>Troglotrematidae</taxon>
        <taxon>Paragonimus</taxon>
    </lineage>
</organism>
<dbReference type="Proteomes" id="UP000324629">
    <property type="component" value="Unassembled WGS sequence"/>
</dbReference>
<dbReference type="GO" id="GO:0005765">
    <property type="term" value="C:lysosomal membrane"/>
    <property type="evidence" value="ECO:0007669"/>
    <property type="project" value="UniProtKB-SubCell"/>
</dbReference>
<dbReference type="Pfam" id="PF10167">
    <property type="entry name" value="BORCS8"/>
    <property type="match status" value="1"/>
</dbReference>
<keyword evidence="4" id="KW-0458">Lysosome</keyword>
<evidence type="ECO:0000256" key="3">
    <source>
        <dbReference type="ARBA" id="ARBA00023136"/>
    </source>
</evidence>
<feature type="compositionally biased region" description="Acidic residues" evidence="5">
    <location>
        <begin position="282"/>
        <end position="291"/>
    </location>
</feature>
<comment type="subcellular location">
    <subcellularLocation>
        <location evidence="1">Lysosome membrane</location>
    </subcellularLocation>
</comment>
<dbReference type="GO" id="GO:0099078">
    <property type="term" value="C:BORC complex"/>
    <property type="evidence" value="ECO:0007669"/>
    <property type="project" value="TreeGrafter"/>
</dbReference>
<accession>A0A5J4NUL1</accession>
<dbReference type="PANTHER" id="PTHR21146">
    <property type="entry name" value="MEF2B PROTEIN"/>
    <property type="match status" value="1"/>
</dbReference>
<reference evidence="6" key="1">
    <citation type="journal article" date="2019" name="Gigascience">
        <title>Whole-genome sequence of the oriental lung fluke Paragonimus westermani.</title>
        <authorList>
            <person name="Oey H."/>
            <person name="Zakrzewski M."/>
            <person name="Narain K."/>
            <person name="Devi K.R."/>
            <person name="Agatsuma T."/>
            <person name="Nawaratna S."/>
            <person name="Gobert G.N."/>
            <person name="Jones M.K."/>
            <person name="Ragan M.A."/>
            <person name="McManus D.P."/>
            <person name="Krause L."/>
        </authorList>
    </citation>
    <scope>NUCLEOTIDE SEQUENCE [LARGE SCALE GENOMIC DNA]</scope>
    <source>
        <strain evidence="6">IND2009</strain>
    </source>
</reference>
<comment type="caution">
    <text evidence="6">The sequence shown here is derived from an EMBL/GenBank/DDBJ whole genome shotgun (WGS) entry which is preliminary data.</text>
</comment>
<feature type="compositionally biased region" description="Polar residues" evidence="5">
    <location>
        <begin position="190"/>
        <end position="201"/>
    </location>
</feature>
<keyword evidence="3" id="KW-0472">Membrane</keyword>
<keyword evidence="7" id="KW-1185">Reference proteome</keyword>
<feature type="region of interest" description="Disordered" evidence="5">
    <location>
        <begin position="144"/>
        <end position="208"/>
    </location>
</feature>
<dbReference type="PANTHER" id="PTHR21146:SF0">
    <property type="entry name" value="BLOC-1-RELATED COMPLEX SUBUNIT 8"/>
    <property type="match status" value="1"/>
</dbReference>
<evidence type="ECO:0000313" key="6">
    <source>
        <dbReference type="EMBL" id="KAA3679296.1"/>
    </source>
</evidence>
<gene>
    <name evidence="6" type="ORF">DEA37_0005933</name>
</gene>